<dbReference type="Proteomes" id="UP000247702">
    <property type="component" value="Unassembled WGS sequence"/>
</dbReference>
<dbReference type="EMBL" id="BEXD01003947">
    <property type="protein sequence ID" value="GBC04434.1"/>
    <property type="molecule type" value="Genomic_DNA"/>
</dbReference>
<reference evidence="1 3" key="1">
    <citation type="submission" date="2017-11" db="EMBL/GenBank/DDBJ databases">
        <title>The genome of Rhizophagus clarus HR1 reveals common genetic basis of auxotrophy among arbuscular mycorrhizal fungi.</title>
        <authorList>
            <person name="Kobayashi Y."/>
        </authorList>
    </citation>
    <scope>NUCLEOTIDE SEQUENCE [LARGE SCALE GENOMIC DNA]</scope>
    <source>
        <strain evidence="1 3">HR1</strain>
    </source>
</reference>
<dbReference type="EMBL" id="BLAL01000011">
    <property type="protein sequence ID" value="GES73815.1"/>
    <property type="molecule type" value="Genomic_DNA"/>
</dbReference>
<gene>
    <name evidence="2" type="ORF">RCL2_000132900</name>
    <name evidence="1" type="ORF">RclHR1_05690002</name>
</gene>
<name>A0A2Z6RPH9_9GLOM</name>
<dbReference type="OrthoDB" id="2411647at2759"/>
<organism evidence="1 3">
    <name type="scientific">Rhizophagus clarus</name>
    <dbReference type="NCBI Taxonomy" id="94130"/>
    <lineage>
        <taxon>Eukaryota</taxon>
        <taxon>Fungi</taxon>
        <taxon>Fungi incertae sedis</taxon>
        <taxon>Mucoromycota</taxon>
        <taxon>Glomeromycotina</taxon>
        <taxon>Glomeromycetes</taxon>
        <taxon>Glomerales</taxon>
        <taxon>Glomeraceae</taxon>
        <taxon>Rhizophagus</taxon>
    </lineage>
</organism>
<protein>
    <submittedName>
        <fullName evidence="1">Uncharacterized protein</fullName>
    </submittedName>
</protein>
<dbReference type="Proteomes" id="UP000615446">
    <property type="component" value="Unassembled WGS sequence"/>
</dbReference>
<evidence type="ECO:0000313" key="1">
    <source>
        <dbReference type="EMBL" id="GBC04434.1"/>
    </source>
</evidence>
<dbReference type="AlphaFoldDB" id="A0A2Z6RPH9"/>
<sequence>MNASLPLITIYSDSRDDSTLTVSVPEQAPTNAIQPQQQITPAQIIAHPNVFFYRPPNDFCHYYVSCKEICYDTVTHLLNKLKENNIQVNENECIFYYQQQYDNRFYQISCEIVSPSLIDNCLNKNFLGFELQQNVNQEYLAFTFDQKENLEYFLNQYLSQYLLN</sequence>
<evidence type="ECO:0000313" key="3">
    <source>
        <dbReference type="Proteomes" id="UP000247702"/>
    </source>
</evidence>
<comment type="caution">
    <text evidence="1">The sequence shown here is derived from an EMBL/GenBank/DDBJ whole genome shotgun (WGS) entry which is preliminary data.</text>
</comment>
<evidence type="ECO:0000313" key="2">
    <source>
        <dbReference type="EMBL" id="GES73815.1"/>
    </source>
</evidence>
<proteinExistence type="predicted"/>
<reference evidence="2" key="2">
    <citation type="submission" date="2019-10" db="EMBL/GenBank/DDBJ databases">
        <title>Conservation and host-specific expression of non-tandemly repeated heterogenous ribosome RNA gene in arbuscular mycorrhizal fungi.</title>
        <authorList>
            <person name="Maeda T."/>
            <person name="Kobayashi Y."/>
            <person name="Nakagawa T."/>
            <person name="Ezawa T."/>
            <person name="Yamaguchi K."/>
            <person name="Bino T."/>
            <person name="Nishimoto Y."/>
            <person name="Shigenobu S."/>
            <person name="Kawaguchi M."/>
        </authorList>
    </citation>
    <scope>NUCLEOTIDE SEQUENCE</scope>
    <source>
        <strain evidence="2">HR1</strain>
    </source>
</reference>
<accession>A0A2Z6RPH9</accession>
<keyword evidence="3" id="KW-1185">Reference proteome</keyword>